<name>A0A0B2PC54_GLYSO</name>
<evidence type="ECO:0000313" key="2">
    <source>
        <dbReference type="EMBL" id="KHN06885.1"/>
    </source>
</evidence>
<dbReference type="GO" id="GO:0016787">
    <property type="term" value="F:hydrolase activity"/>
    <property type="evidence" value="ECO:0007669"/>
    <property type="project" value="UniProtKB-KW"/>
</dbReference>
<feature type="non-terminal residue" evidence="2">
    <location>
        <position position="1"/>
    </location>
</feature>
<evidence type="ECO:0000259" key="1">
    <source>
        <dbReference type="PROSITE" id="PS50878"/>
    </source>
</evidence>
<feature type="domain" description="Reverse transcriptase" evidence="1">
    <location>
        <begin position="1"/>
        <end position="120"/>
    </location>
</feature>
<keyword evidence="2" id="KW-0695">RNA-directed DNA polymerase</keyword>
<keyword evidence="2" id="KW-0378">Hydrolase</keyword>
<dbReference type="Pfam" id="PF00078">
    <property type="entry name" value="RVT_1"/>
    <property type="match status" value="1"/>
</dbReference>
<feature type="non-terminal residue" evidence="2">
    <location>
        <position position="130"/>
    </location>
</feature>
<proteinExistence type="predicted"/>
<dbReference type="InterPro" id="IPR000477">
    <property type="entry name" value="RT_dom"/>
</dbReference>
<accession>A0A0B2PC54</accession>
<dbReference type="PANTHER" id="PTHR33116">
    <property type="entry name" value="REVERSE TRANSCRIPTASE ZINC-BINDING DOMAIN-CONTAINING PROTEIN-RELATED-RELATED"/>
    <property type="match status" value="1"/>
</dbReference>
<keyword evidence="2" id="KW-0808">Transferase</keyword>
<gene>
    <name evidence="2" type="ORF">glysoja_048272</name>
</gene>
<dbReference type="PANTHER" id="PTHR33116:SF78">
    <property type="entry name" value="OS12G0587133 PROTEIN"/>
    <property type="match status" value="1"/>
</dbReference>
<sequence>QGVPLAPFLFNVVAKGLNGLMRKAKEENMYKAYQVGSNKVQISLLQFADDTIFLGEADMENVKTIKAVLRSFKLVSGLKINFAKSSFGAFGQTDLWKQQAVTYLNCQLLVLPFNYLGIPIGTNPRRCTMW</sequence>
<dbReference type="EMBL" id="KN667404">
    <property type="protein sequence ID" value="KHN06885.1"/>
    <property type="molecule type" value="Genomic_DNA"/>
</dbReference>
<reference evidence="2" key="1">
    <citation type="submission" date="2014-07" db="EMBL/GenBank/DDBJ databases">
        <title>Identification of a novel salt tolerance gene in wild soybean by whole-genome sequencing.</title>
        <authorList>
            <person name="Lam H.-M."/>
            <person name="Qi X."/>
            <person name="Li M.-W."/>
            <person name="Liu X."/>
            <person name="Xie M."/>
            <person name="Ni M."/>
            <person name="Xu X."/>
        </authorList>
    </citation>
    <scope>NUCLEOTIDE SEQUENCE [LARGE SCALE GENOMIC DNA]</scope>
    <source>
        <tissue evidence="2">Root</tissue>
    </source>
</reference>
<dbReference type="AlphaFoldDB" id="A0A0B2PC54"/>
<dbReference type="EC" id="3.1.27.-" evidence="2"/>
<dbReference type="PROSITE" id="PS50878">
    <property type="entry name" value="RT_POL"/>
    <property type="match status" value="1"/>
</dbReference>
<dbReference type="Proteomes" id="UP000053555">
    <property type="component" value="Unassembled WGS sequence"/>
</dbReference>
<dbReference type="GO" id="GO:0003964">
    <property type="term" value="F:RNA-directed DNA polymerase activity"/>
    <property type="evidence" value="ECO:0007669"/>
    <property type="project" value="UniProtKB-KW"/>
</dbReference>
<protein>
    <submittedName>
        <fullName evidence="2">LINE-1 reverse transcriptase like</fullName>
        <ecNumber evidence="2">3.1.27.-</ecNumber>
    </submittedName>
</protein>
<keyword evidence="2" id="KW-0548">Nucleotidyltransferase</keyword>
<organism evidence="2">
    <name type="scientific">Glycine soja</name>
    <name type="common">Wild soybean</name>
    <dbReference type="NCBI Taxonomy" id="3848"/>
    <lineage>
        <taxon>Eukaryota</taxon>
        <taxon>Viridiplantae</taxon>
        <taxon>Streptophyta</taxon>
        <taxon>Embryophyta</taxon>
        <taxon>Tracheophyta</taxon>
        <taxon>Spermatophyta</taxon>
        <taxon>Magnoliopsida</taxon>
        <taxon>eudicotyledons</taxon>
        <taxon>Gunneridae</taxon>
        <taxon>Pentapetalae</taxon>
        <taxon>rosids</taxon>
        <taxon>fabids</taxon>
        <taxon>Fabales</taxon>
        <taxon>Fabaceae</taxon>
        <taxon>Papilionoideae</taxon>
        <taxon>50 kb inversion clade</taxon>
        <taxon>NPAAA clade</taxon>
        <taxon>indigoferoid/millettioid clade</taxon>
        <taxon>Phaseoleae</taxon>
        <taxon>Glycine</taxon>
        <taxon>Glycine subgen. Soja</taxon>
    </lineage>
</organism>